<evidence type="ECO:0000313" key="7">
    <source>
        <dbReference type="EMBL" id="KAK7234163.1"/>
    </source>
</evidence>
<evidence type="ECO:0000256" key="2">
    <source>
        <dbReference type="ARBA" id="ARBA00022737"/>
    </source>
</evidence>
<gene>
    <name evidence="7" type="ORF">SO694_00148049</name>
</gene>
<evidence type="ECO:0000259" key="6">
    <source>
        <dbReference type="PROSITE" id="PS50026"/>
    </source>
</evidence>
<dbReference type="EMBL" id="JBBJCI010000343">
    <property type="protein sequence ID" value="KAK7234163.1"/>
    <property type="molecule type" value="Genomic_DNA"/>
</dbReference>
<comment type="caution">
    <text evidence="4">Lacks conserved residue(s) required for the propagation of feature annotation.</text>
</comment>
<dbReference type="PROSITE" id="PS50026">
    <property type="entry name" value="EGF_3"/>
    <property type="match status" value="1"/>
</dbReference>
<keyword evidence="3 4" id="KW-1015">Disulfide bond</keyword>
<feature type="domain" description="EGF-like" evidence="6">
    <location>
        <begin position="12"/>
        <end position="50"/>
    </location>
</feature>
<sequence>MARVGAVLCLVALASCASIDYHHCSGHGRTTSDDAFVCTCMSGYTGPDCSMKACPHGVAWADYPTATDEAHAGDVECSGMGYCDHGSGECDCRDGFEGPACERLACPTDDGGTPCSGHGRCVTTGGAARGWDGRTLVRPNVSYDLWDAEKMMGCLCDAGYGGFNCSRVECPRGDIPETLGQQNEVARLECRADGGTFALEFRGERTRAIPYDVPYGQLEQYLEDLPSIGDVQITFSTGAKPCGASSFVETEIEFRSEFGSLPALRATNLDLTEGSEAGAVRFVTRQSLHCPQGSCDTKWNCTGGFYLGYDDVYTSKLTWNATAADVERELRGLSSLGVDNDFGDMMINVSGSTVCDPLGSAGGRDGGRNTTVEFRGAYGNVYNLTLINSLRERVPYGNLQNFMTNGMRVNLTLRADKGTKEDVYCSDRGWCDFATGTCMCNTLLRPPFDYDYRSSDGYGGPGDRGDCGWPYSRATSCPAVYFEDGATWKECGGPERGVCDNSTFTCKCADEYYGADCMLRRCPFGPSWWAEPQGGGVAHAAAECSNMGECERNSGQDKRAKFPTSKAPISAVFHSRNSGICDCRSGFGGEACEKLLCPSGADGDYCSGNGVCLPMWRVAEVTQYSGIDAGLSYGAATQNPLATWDSRRVYKCVCDSRDGDQPAVGPVGLVSGVPVLNPDFVGGWTGYDCSRRRCPVGDDVHTPGVPEVQTVRCYASHPSTFTFTFRGQETRPIVANASLAAVEAALENLTTIQDVTVSASAGTRACRVGWEMADGSNGVEDGLQITFISQLGDLPLLETTPAYNVTETQRGTKESAECGNRGVCDYTTGHCQCLAGYVGSDGAGNVGTRRDCGRLDPQGFTLNLYK</sequence>
<dbReference type="Proteomes" id="UP001363151">
    <property type="component" value="Unassembled WGS sequence"/>
</dbReference>
<comment type="caution">
    <text evidence="7">The sequence shown here is derived from an EMBL/GenBank/DDBJ whole genome shotgun (WGS) entry which is preliminary data.</text>
</comment>
<dbReference type="PROSITE" id="PS00022">
    <property type="entry name" value="EGF_1"/>
    <property type="match status" value="2"/>
</dbReference>
<keyword evidence="1 4" id="KW-0245">EGF-like domain</keyword>
<dbReference type="PROSITE" id="PS01186">
    <property type="entry name" value="EGF_2"/>
    <property type="match status" value="2"/>
</dbReference>
<organism evidence="7 8">
    <name type="scientific">Aureococcus anophagefferens</name>
    <name type="common">Harmful bloom alga</name>
    <dbReference type="NCBI Taxonomy" id="44056"/>
    <lineage>
        <taxon>Eukaryota</taxon>
        <taxon>Sar</taxon>
        <taxon>Stramenopiles</taxon>
        <taxon>Ochrophyta</taxon>
        <taxon>Pelagophyceae</taxon>
        <taxon>Pelagomonadales</taxon>
        <taxon>Pelagomonadaceae</taxon>
        <taxon>Aureococcus</taxon>
    </lineage>
</organism>
<proteinExistence type="predicted"/>
<feature type="chain" id="PRO_5045437730" evidence="5">
    <location>
        <begin position="17"/>
        <end position="866"/>
    </location>
</feature>
<name>A0ABR1FNH4_AURAN</name>
<evidence type="ECO:0000256" key="5">
    <source>
        <dbReference type="SAM" id="SignalP"/>
    </source>
</evidence>
<dbReference type="Gene3D" id="2.170.300.10">
    <property type="entry name" value="Tie2 ligand-binding domain superfamily"/>
    <property type="match status" value="1"/>
</dbReference>
<reference evidence="7 8" key="1">
    <citation type="submission" date="2024-03" db="EMBL/GenBank/DDBJ databases">
        <title>Aureococcus anophagefferens CCMP1851 and Kratosvirus quantuckense: Draft genome of a second virus-susceptible host strain in the model system.</title>
        <authorList>
            <person name="Chase E."/>
            <person name="Truchon A.R."/>
            <person name="Schepens W."/>
            <person name="Wilhelm S.W."/>
        </authorList>
    </citation>
    <scope>NUCLEOTIDE SEQUENCE [LARGE SCALE GENOMIC DNA]</scope>
    <source>
        <strain evidence="7 8">CCMP1851</strain>
    </source>
</reference>
<feature type="signal peptide" evidence="5">
    <location>
        <begin position="1"/>
        <end position="16"/>
    </location>
</feature>
<dbReference type="PANTHER" id="PTHR11219:SF69">
    <property type="entry name" value="TENEURIN-A"/>
    <property type="match status" value="1"/>
</dbReference>
<keyword evidence="8" id="KW-1185">Reference proteome</keyword>
<dbReference type="InterPro" id="IPR000742">
    <property type="entry name" value="EGF"/>
</dbReference>
<dbReference type="PANTHER" id="PTHR11219">
    <property type="entry name" value="TENEURIN AND N-ACETYLGLUCOSAMINE-1-PHOSPHODIESTER ALPHA-N-ACETYLGLUCOSAMINIDASE"/>
    <property type="match status" value="1"/>
</dbReference>
<evidence type="ECO:0000256" key="1">
    <source>
        <dbReference type="ARBA" id="ARBA00022536"/>
    </source>
</evidence>
<dbReference type="Pfam" id="PF23106">
    <property type="entry name" value="EGF_Teneurin"/>
    <property type="match status" value="1"/>
</dbReference>
<accession>A0ABR1FNH4</accession>
<dbReference type="InterPro" id="IPR051216">
    <property type="entry name" value="Teneurin"/>
</dbReference>
<dbReference type="SMART" id="SM00181">
    <property type="entry name" value="EGF"/>
    <property type="match status" value="6"/>
</dbReference>
<keyword evidence="5" id="KW-0732">Signal</keyword>
<evidence type="ECO:0000256" key="3">
    <source>
        <dbReference type="ARBA" id="ARBA00023157"/>
    </source>
</evidence>
<evidence type="ECO:0000256" key="4">
    <source>
        <dbReference type="PROSITE-ProRule" id="PRU00076"/>
    </source>
</evidence>
<dbReference type="PRINTS" id="PR00011">
    <property type="entry name" value="EGFLAMININ"/>
</dbReference>
<keyword evidence="2" id="KW-0677">Repeat</keyword>
<dbReference type="PROSITE" id="PS51257">
    <property type="entry name" value="PROKAR_LIPOPROTEIN"/>
    <property type="match status" value="1"/>
</dbReference>
<protein>
    <submittedName>
        <fullName evidence="7">Tenascin-like protein</fullName>
    </submittedName>
</protein>
<evidence type="ECO:0000313" key="8">
    <source>
        <dbReference type="Proteomes" id="UP001363151"/>
    </source>
</evidence>
<feature type="disulfide bond" evidence="4">
    <location>
        <begin position="40"/>
        <end position="49"/>
    </location>
</feature>